<gene>
    <name evidence="2" type="ORF">Ocin01_05887</name>
</gene>
<dbReference type="Proteomes" id="UP000094527">
    <property type="component" value="Unassembled WGS sequence"/>
</dbReference>
<keyword evidence="1" id="KW-0472">Membrane</keyword>
<comment type="caution">
    <text evidence="2">The sequence shown here is derived from an EMBL/GenBank/DDBJ whole genome shotgun (WGS) entry which is preliminary data.</text>
</comment>
<keyword evidence="3" id="KW-1185">Reference proteome</keyword>
<keyword evidence="1" id="KW-1133">Transmembrane helix</keyword>
<protein>
    <submittedName>
        <fullName evidence="2">Uncharacterized protein</fullName>
    </submittedName>
</protein>
<evidence type="ECO:0000313" key="3">
    <source>
        <dbReference type="Proteomes" id="UP000094527"/>
    </source>
</evidence>
<sequence>MNTYKTEPILLVPSLVDEDCKRFCFESCRLYDQVLRNVCIAVQQECDCIRRKIAYRNTQLHPFLSKAPSQESCKKYCKEGSCQKYFKLDSSTFSECVGAITLCSCSSTIVRFHPELTSVKVAGRLVSETTYSTRFLIGAIAILVVCLILATLVGVYLWKNNNGRRIGVLEQRLQPDCNVENGNGQFQTNTHEDIGIGTDQISPSRHTKMFDVSLIELY</sequence>
<organism evidence="2 3">
    <name type="scientific">Orchesella cincta</name>
    <name type="common">Springtail</name>
    <name type="synonym">Podura cincta</name>
    <dbReference type="NCBI Taxonomy" id="48709"/>
    <lineage>
        <taxon>Eukaryota</taxon>
        <taxon>Metazoa</taxon>
        <taxon>Ecdysozoa</taxon>
        <taxon>Arthropoda</taxon>
        <taxon>Hexapoda</taxon>
        <taxon>Collembola</taxon>
        <taxon>Entomobryomorpha</taxon>
        <taxon>Entomobryoidea</taxon>
        <taxon>Orchesellidae</taxon>
        <taxon>Orchesellinae</taxon>
        <taxon>Orchesella</taxon>
    </lineage>
</organism>
<dbReference type="EMBL" id="LJIJ01000186">
    <property type="protein sequence ID" value="ODN00791.1"/>
    <property type="molecule type" value="Genomic_DNA"/>
</dbReference>
<evidence type="ECO:0000313" key="2">
    <source>
        <dbReference type="EMBL" id="ODN00791.1"/>
    </source>
</evidence>
<evidence type="ECO:0000256" key="1">
    <source>
        <dbReference type="SAM" id="Phobius"/>
    </source>
</evidence>
<keyword evidence="1" id="KW-0812">Transmembrane</keyword>
<accession>A0A1D2N6D0</accession>
<dbReference type="AlphaFoldDB" id="A0A1D2N6D0"/>
<reference evidence="2 3" key="1">
    <citation type="journal article" date="2016" name="Genome Biol. Evol.">
        <title>Gene Family Evolution Reflects Adaptation to Soil Environmental Stressors in the Genome of the Collembolan Orchesella cincta.</title>
        <authorList>
            <person name="Faddeeva-Vakhrusheva A."/>
            <person name="Derks M.F."/>
            <person name="Anvar S.Y."/>
            <person name="Agamennone V."/>
            <person name="Suring W."/>
            <person name="Smit S."/>
            <person name="van Straalen N.M."/>
            <person name="Roelofs D."/>
        </authorList>
    </citation>
    <scope>NUCLEOTIDE SEQUENCE [LARGE SCALE GENOMIC DNA]</scope>
    <source>
        <tissue evidence="2">Mixed pool</tissue>
    </source>
</reference>
<feature type="transmembrane region" description="Helical" evidence="1">
    <location>
        <begin position="135"/>
        <end position="158"/>
    </location>
</feature>
<name>A0A1D2N6D0_ORCCI</name>
<proteinExistence type="predicted"/>